<evidence type="ECO:0008006" key="3">
    <source>
        <dbReference type="Google" id="ProtNLM"/>
    </source>
</evidence>
<name>A0A1G2DDT8_9BACT</name>
<evidence type="ECO:0000313" key="2">
    <source>
        <dbReference type="Proteomes" id="UP000178636"/>
    </source>
</evidence>
<comment type="caution">
    <text evidence="1">The sequence shown here is derived from an EMBL/GenBank/DDBJ whole genome shotgun (WGS) entry which is preliminary data.</text>
</comment>
<gene>
    <name evidence="1" type="ORF">A3C93_02800</name>
</gene>
<organism evidence="1 2">
    <name type="scientific">Candidatus Lloydbacteria bacterium RIFCSPHIGHO2_02_FULL_54_17</name>
    <dbReference type="NCBI Taxonomy" id="1798664"/>
    <lineage>
        <taxon>Bacteria</taxon>
        <taxon>Candidatus Lloydiibacteriota</taxon>
    </lineage>
</organism>
<reference evidence="1 2" key="1">
    <citation type="journal article" date="2016" name="Nat. Commun.">
        <title>Thousands of microbial genomes shed light on interconnected biogeochemical processes in an aquifer system.</title>
        <authorList>
            <person name="Anantharaman K."/>
            <person name="Brown C.T."/>
            <person name="Hug L.A."/>
            <person name="Sharon I."/>
            <person name="Castelle C.J."/>
            <person name="Probst A.J."/>
            <person name="Thomas B.C."/>
            <person name="Singh A."/>
            <person name="Wilkins M.J."/>
            <person name="Karaoz U."/>
            <person name="Brodie E.L."/>
            <person name="Williams K.H."/>
            <person name="Hubbard S.S."/>
            <person name="Banfield J.F."/>
        </authorList>
    </citation>
    <scope>NUCLEOTIDE SEQUENCE [LARGE SCALE GENOMIC DNA]</scope>
</reference>
<evidence type="ECO:0000313" key="1">
    <source>
        <dbReference type="EMBL" id="OGZ10948.1"/>
    </source>
</evidence>
<dbReference type="Proteomes" id="UP000178636">
    <property type="component" value="Unassembled WGS sequence"/>
</dbReference>
<protein>
    <recommendedName>
        <fullName evidence="3">Type 4a pilus biogenesis protein PilO</fullName>
    </recommendedName>
</protein>
<dbReference type="AlphaFoldDB" id="A0A1G2DDT8"/>
<sequence>MKRFLFPVLLIMLAIAVYILYTDSLYAELKYQLAKEVEVKAAVVEAEKAQVKLEEIKRRYESLPPDADEKLAQLLPETVDPIKLLIDASAFLERNGYSAKTVRVSYDDAAGGGSYRKHKISFSISASYDMFREFLHELESSLMLRDTSRVSFTVVDSLGRQVYSRPEHVIHTYNVEIIGYSLR</sequence>
<proteinExistence type="predicted"/>
<accession>A0A1G2DDT8</accession>
<dbReference type="STRING" id="1798664.A3C93_02800"/>
<dbReference type="EMBL" id="MHLO01000043">
    <property type="protein sequence ID" value="OGZ10948.1"/>
    <property type="molecule type" value="Genomic_DNA"/>
</dbReference>